<accession>A0A1I4G037</accession>
<dbReference type="Proteomes" id="UP000199152">
    <property type="component" value="Unassembled WGS sequence"/>
</dbReference>
<sequence>MSPHSLGGGLLQLLRPEPVTVPALRRAIDDLLPDLAVQGLRLAVRDDRADGPVVELEEGERRVRVPLHDLAEDMTDARVPSTPEGIAAALSTWVDSRPVPDATAADCGVAVLDWTDRTETAVGWQVVVRRGALALPWTPSPGADPGAVDRIRTAATERAGAVGGVLRVEGLVALWSHPEVPLLASAALAAPEQLLARIATAGLDVPDLHVVVTPRSPVACASSGVAARLAGESGEPCLRLPWRQLTRLRWI</sequence>
<dbReference type="EMBL" id="FOSW01000008">
    <property type="protein sequence ID" value="SFL23465.1"/>
    <property type="molecule type" value="Genomic_DNA"/>
</dbReference>
<evidence type="ECO:0000313" key="2">
    <source>
        <dbReference type="Proteomes" id="UP000199152"/>
    </source>
</evidence>
<proteinExistence type="predicted"/>
<gene>
    <name evidence="1" type="ORF">SAMN04488085_10888</name>
</gene>
<name>A0A1I4G037_9ACTN</name>
<dbReference type="RefSeq" id="WP_091325625.1">
    <property type="nucleotide sequence ID" value="NZ_FOSW01000008.1"/>
</dbReference>
<reference evidence="1 2" key="1">
    <citation type="submission" date="2016-10" db="EMBL/GenBank/DDBJ databases">
        <authorList>
            <person name="de Groot N.N."/>
        </authorList>
    </citation>
    <scope>NUCLEOTIDE SEQUENCE [LARGE SCALE GENOMIC DNA]</scope>
    <source>
        <strain evidence="1 2">DSM 45317</strain>
    </source>
</reference>
<dbReference type="AlphaFoldDB" id="A0A1I4G037"/>
<dbReference type="STRING" id="504800.SAMN04488085_10888"/>
<keyword evidence="2" id="KW-1185">Reference proteome</keyword>
<protein>
    <submittedName>
        <fullName evidence="1">Uncharacterized protein</fullName>
    </submittedName>
</protein>
<evidence type="ECO:0000313" key="1">
    <source>
        <dbReference type="EMBL" id="SFL23465.1"/>
    </source>
</evidence>
<dbReference type="OrthoDB" id="5187538at2"/>
<organism evidence="1 2">
    <name type="scientific">Geodermatophilus ruber</name>
    <dbReference type="NCBI Taxonomy" id="504800"/>
    <lineage>
        <taxon>Bacteria</taxon>
        <taxon>Bacillati</taxon>
        <taxon>Actinomycetota</taxon>
        <taxon>Actinomycetes</taxon>
        <taxon>Geodermatophilales</taxon>
        <taxon>Geodermatophilaceae</taxon>
        <taxon>Geodermatophilus</taxon>
    </lineage>
</organism>
<dbReference type="InParanoid" id="A0A1I4G037"/>